<dbReference type="InterPro" id="IPR007842">
    <property type="entry name" value="HEPN_dom"/>
</dbReference>
<evidence type="ECO:0000313" key="3">
    <source>
        <dbReference type="Proteomes" id="UP000229433"/>
    </source>
</evidence>
<dbReference type="AlphaFoldDB" id="A0A2G1VW42"/>
<feature type="domain" description="HEPN" evidence="1">
    <location>
        <begin position="141"/>
        <end position="259"/>
    </location>
</feature>
<evidence type="ECO:0000313" key="2">
    <source>
        <dbReference type="EMBL" id="PHQ30975.1"/>
    </source>
</evidence>
<dbReference type="PROSITE" id="PS50910">
    <property type="entry name" value="HEPN"/>
    <property type="match status" value="1"/>
</dbReference>
<keyword evidence="3" id="KW-1185">Reference proteome</keyword>
<evidence type="ECO:0000259" key="1">
    <source>
        <dbReference type="PROSITE" id="PS50910"/>
    </source>
</evidence>
<protein>
    <recommendedName>
        <fullName evidence="1">HEPN domain-containing protein</fullName>
    </recommendedName>
</protein>
<comment type="caution">
    <text evidence="2">The sequence shown here is derived from an EMBL/GenBank/DDBJ whole genome shotgun (WGS) entry which is preliminary data.</text>
</comment>
<dbReference type="EMBL" id="NQXA01000001">
    <property type="protein sequence ID" value="PHQ30975.1"/>
    <property type="molecule type" value="Genomic_DNA"/>
</dbReference>
<organism evidence="2 3">
    <name type="scientific">Leeuwenhoekiella nanhaiensis</name>
    <dbReference type="NCBI Taxonomy" id="1655491"/>
    <lineage>
        <taxon>Bacteria</taxon>
        <taxon>Pseudomonadati</taxon>
        <taxon>Bacteroidota</taxon>
        <taxon>Flavobacteriia</taxon>
        <taxon>Flavobacteriales</taxon>
        <taxon>Flavobacteriaceae</taxon>
        <taxon>Leeuwenhoekiella</taxon>
    </lineage>
</organism>
<sequence length="406" mass="47328">MTTYLNIPQDFQHKERLAQLLHRILNAIVLDSFYLSRLQQEDDLSYYFLTGFIDVNIDPIPNEVLTLVSKMQQDYLEFKIRLYTEEQAQTELERGSLYFIEHCSLGDCVYANPEGENLLMYSELPLDNLVRYAQRHFKREQLKVRAFESAADAFVKEEHFGLAAFNFHQAFELLFRSIERLCIGKSKITHSICSHINYCRAFFPQVIPFSNTPEDKEVLILLEHAYSAGRYEDEYLIDQGQLEKIKNELTSFHTKVEGLYTQHLQYCLKRIHGDPLEVAEESQSTTSESDMADKPNLESNEKLKKLIEEKIIKRKEATQTGYRLNLELQGITDVLFTISGILKVCILACNYAEGRYSRIIPQPNINIQTALEHIYELLPFEEMECLEEIVKNHPDFIKNTTHNQMS</sequence>
<dbReference type="OrthoDB" id="1321649at2"/>
<name>A0A2G1VW42_9FLAO</name>
<dbReference type="Proteomes" id="UP000229433">
    <property type="component" value="Unassembled WGS sequence"/>
</dbReference>
<gene>
    <name evidence="2" type="ORF">CJ305_01740</name>
</gene>
<dbReference type="SUPFAM" id="SSF81593">
    <property type="entry name" value="Nucleotidyltransferase substrate binding subunit/domain"/>
    <property type="match status" value="1"/>
</dbReference>
<proteinExistence type="predicted"/>
<accession>A0A2G1VW42</accession>
<reference evidence="2 3" key="1">
    <citation type="submission" date="2017-08" db="EMBL/GenBank/DDBJ databases">
        <title>The whole genome shortgun sequences of strain Leeuwenhoekiella nanhaiensis G18 from the South China Sea.</title>
        <authorList>
            <person name="Liu Q."/>
        </authorList>
    </citation>
    <scope>NUCLEOTIDE SEQUENCE [LARGE SCALE GENOMIC DNA]</scope>
    <source>
        <strain evidence="2 3">G18</strain>
    </source>
</reference>
<dbReference type="RefSeq" id="WP_099644514.1">
    <property type="nucleotide sequence ID" value="NZ_KZ319287.1"/>
</dbReference>
<dbReference type="Gene3D" id="1.20.120.330">
    <property type="entry name" value="Nucleotidyltransferases domain 2"/>
    <property type="match status" value="1"/>
</dbReference>
<dbReference type="Pfam" id="PF05168">
    <property type="entry name" value="HEPN"/>
    <property type="match status" value="1"/>
</dbReference>